<dbReference type="InterPro" id="IPR036388">
    <property type="entry name" value="WH-like_DNA-bd_sf"/>
</dbReference>
<sequence>MASKQKSEVKVLKGQEAENKVLEYVRRMNRPYGAVDVAANLKGAVPKAATQKILVALAEKGELVQKNYGKTTFFVANQAKIDTLSPEKISALEEECKRLDEENKAIALQIKAATTELTKIKNLPSDSELDEQLASLKDAIAKRTVLLQPLRSGAPPISAEEIAQIDADWLKWREEWIRRKKTFNSFWQLATDSLPPQDATILSEDLGIEFDTPEHATLEKSHLCVDTKKNLLKRKRSTSHPRRQSIREELIAILYRLTPRPFYRQVVMEQSNHLIEDASKYDFTCIT</sequence>
<dbReference type="GO" id="GO:0120230">
    <property type="term" value="F:recombinase activator activity"/>
    <property type="evidence" value="ECO:0007669"/>
    <property type="project" value="TreeGrafter"/>
</dbReference>
<dbReference type="GO" id="GO:0007129">
    <property type="term" value="P:homologous chromosome pairing at meiosis"/>
    <property type="evidence" value="ECO:0007669"/>
    <property type="project" value="TreeGrafter"/>
</dbReference>
<comment type="subcellular location">
    <subcellularLocation>
        <location evidence="1">Nucleus</location>
    </subcellularLocation>
</comment>
<reference evidence="8 9" key="1">
    <citation type="submission" date="2016-08" db="EMBL/GenBank/DDBJ databases">
        <authorList>
            <consortium name="Lentinula edodes genome sequencing consortium"/>
            <person name="Sakamoto Y."/>
            <person name="Nakade K."/>
            <person name="Sato S."/>
            <person name="Yoshida Y."/>
            <person name="Miyazaki K."/>
            <person name="Natsume S."/>
            <person name="Konno N."/>
        </authorList>
    </citation>
    <scope>NUCLEOTIDE SEQUENCE [LARGE SCALE GENOMIC DNA]</scope>
    <source>
        <strain evidence="8 9">NBRC 111202</strain>
    </source>
</reference>
<dbReference type="Pfam" id="PF07106">
    <property type="entry name" value="WHD_TBPIP"/>
    <property type="match status" value="1"/>
</dbReference>
<dbReference type="EMBL" id="BDGU01000257">
    <property type="protein sequence ID" value="GAW05571.1"/>
    <property type="molecule type" value="Genomic_DNA"/>
</dbReference>
<evidence type="ECO:0000256" key="3">
    <source>
        <dbReference type="ARBA" id="ARBA00023172"/>
    </source>
</evidence>
<gene>
    <name evidence="8" type="ORF">LENED_007434</name>
</gene>
<dbReference type="GO" id="GO:0000794">
    <property type="term" value="C:condensed nuclear chromosome"/>
    <property type="evidence" value="ECO:0007669"/>
    <property type="project" value="TreeGrafter"/>
</dbReference>
<organism evidence="8 9">
    <name type="scientific">Lentinula edodes</name>
    <name type="common">Shiitake mushroom</name>
    <name type="synonym">Lentinus edodes</name>
    <dbReference type="NCBI Taxonomy" id="5353"/>
    <lineage>
        <taxon>Eukaryota</taxon>
        <taxon>Fungi</taxon>
        <taxon>Dikarya</taxon>
        <taxon>Basidiomycota</taxon>
        <taxon>Agaricomycotina</taxon>
        <taxon>Agaricomycetes</taxon>
        <taxon>Agaricomycetidae</taxon>
        <taxon>Agaricales</taxon>
        <taxon>Marasmiineae</taxon>
        <taxon>Omphalotaceae</taxon>
        <taxon>Lentinula</taxon>
    </lineage>
</organism>
<dbReference type="GO" id="GO:0003690">
    <property type="term" value="F:double-stranded DNA binding"/>
    <property type="evidence" value="ECO:0007669"/>
    <property type="project" value="TreeGrafter"/>
</dbReference>
<dbReference type="Proteomes" id="UP000188533">
    <property type="component" value="Unassembled WGS sequence"/>
</dbReference>
<keyword evidence="6" id="KW-0175">Coiled coil</keyword>
<dbReference type="STRING" id="5353.A0A1Q3EEE2"/>
<dbReference type="PANTHER" id="PTHR15938">
    <property type="entry name" value="TBP-1 INTERACTING PROTEIN"/>
    <property type="match status" value="1"/>
</dbReference>
<evidence type="ECO:0000256" key="6">
    <source>
        <dbReference type="SAM" id="Coils"/>
    </source>
</evidence>
<evidence type="ECO:0000313" key="9">
    <source>
        <dbReference type="Proteomes" id="UP000188533"/>
    </source>
</evidence>
<evidence type="ECO:0000256" key="5">
    <source>
        <dbReference type="ARBA" id="ARBA00023254"/>
    </source>
</evidence>
<dbReference type="GO" id="GO:0010774">
    <property type="term" value="P:meiotic strand invasion involved in reciprocal meiotic recombination"/>
    <property type="evidence" value="ECO:0007669"/>
    <property type="project" value="TreeGrafter"/>
</dbReference>
<evidence type="ECO:0000256" key="2">
    <source>
        <dbReference type="ARBA" id="ARBA00007922"/>
    </source>
</evidence>
<proteinExistence type="inferred from homology"/>
<evidence type="ECO:0000313" key="8">
    <source>
        <dbReference type="EMBL" id="GAW05571.1"/>
    </source>
</evidence>
<evidence type="ECO:0000259" key="7">
    <source>
        <dbReference type="Pfam" id="PF07106"/>
    </source>
</evidence>
<dbReference type="GO" id="GO:0000709">
    <property type="term" value="P:meiotic joint molecule formation"/>
    <property type="evidence" value="ECO:0007669"/>
    <property type="project" value="TreeGrafter"/>
</dbReference>
<dbReference type="AlphaFoldDB" id="A0A1Q3EEE2"/>
<evidence type="ECO:0000256" key="1">
    <source>
        <dbReference type="ARBA" id="ARBA00004123"/>
    </source>
</evidence>
<dbReference type="PANTHER" id="PTHR15938:SF0">
    <property type="entry name" value="HOMOLOGOUS-PAIRING PROTEIN 2 HOMOLOG"/>
    <property type="match status" value="1"/>
</dbReference>
<comment type="similarity">
    <text evidence="2">Belongs to the HOP2 family.</text>
</comment>
<protein>
    <submittedName>
        <fullName evidence="8">TBPIP-domain-containing protein</fullName>
    </submittedName>
</protein>
<evidence type="ECO:0000256" key="4">
    <source>
        <dbReference type="ARBA" id="ARBA00023242"/>
    </source>
</evidence>
<reference evidence="8 9" key="2">
    <citation type="submission" date="2017-02" db="EMBL/GenBank/DDBJ databases">
        <title>A genome survey and senescence transcriptome analysis in Lentinula edodes.</title>
        <authorList>
            <person name="Sakamoto Y."/>
            <person name="Nakade K."/>
            <person name="Sato S."/>
            <person name="Yoshida Y."/>
            <person name="Miyazaki K."/>
            <person name="Natsume S."/>
            <person name="Konno N."/>
        </authorList>
    </citation>
    <scope>NUCLEOTIDE SEQUENCE [LARGE SCALE GENOMIC DNA]</scope>
    <source>
        <strain evidence="8 9">NBRC 111202</strain>
    </source>
</reference>
<feature type="domain" description="Homologous-pairing protein 2 winged helix" evidence="7">
    <location>
        <begin position="16"/>
        <end position="77"/>
    </location>
</feature>
<keyword evidence="3" id="KW-0233">DNA recombination</keyword>
<dbReference type="InterPro" id="IPR010776">
    <property type="entry name" value="Hop2_WH_dom"/>
</dbReference>
<accession>A0A1Q3EEE2</accession>
<keyword evidence="5" id="KW-0469">Meiosis</keyword>
<dbReference type="Gene3D" id="1.10.10.10">
    <property type="entry name" value="Winged helix-like DNA-binding domain superfamily/Winged helix DNA-binding domain"/>
    <property type="match status" value="1"/>
</dbReference>
<keyword evidence="9" id="KW-1185">Reference proteome</keyword>
<dbReference type="GO" id="GO:0120231">
    <property type="term" value="C:DNA recombinase auxiliary factor complex"/>
    <property type="evidence" value="ECO:0007669"/>
    <property type="project" value="TreeGrafter"/>
</dbReference>
<name>A0A1Q3EEE2_LENED</name>
<comment type="caution">
    <text evidence="8">The sequence shown here is derived from an EMBL/GenBank/DDBJ whole genome shotgun (WGS) entry which is preliminary data.</text>
</comment>
<feature type="coiled-coil region" evidence="6">
    <location>
        <begin position="89"/>
        <end position="116"/>
    </location>
</feature>
<keyword evidence="4" id="KW-0539">Nucleus</keyword>